<dbReference type="AlphaFoldDB" id="A0AAW8D0H2"/>
<dbReference type="Gene3D" id="2.180.10.10">
    <property type="entry name" value="RHS repeat-associated core"/>
    <property type="match status" value="1"/>
</dbReference>
<proteinExistence type="predicted"/>
<gene>
    <name evidence="1" type="ORF">J2W31_004106</name>
</gene>
<dbReference type="EMBL" id="JAUSRD010000010">
    <property type="protein sequence ID" value="MDP9894981.1"/>
    <property type="molecule type" value="Genomic_DNA"/>
</dbReference>
<name>A0AAW8D0H2_9BURK</name>
<accession>A0AAW8D0H2</accession>
<sequence>MPPPSAGQAQYIYLPTANGPMPIAAVIDGATYAVHGDHLNPPRKLTNASGQAVWQWSYSAFGRTSRRLRRTGLRIWRRRMESIYTKAKS</sequence>
<organism evidence="1 2">
    <name type="scientific">Variovorax boronicumulans</name>
    <dbReference type="NCBI Taxonomy" id="436515"/>
    <lineage>
        <taxon>Bacteria</taxon>
        <taxon>Pseudomonadati</taxon>
        <taxon>Pseudomonadota</taxon>
        <taxon>Betaproteobacteria</taxon>
        <taxon>Burkholderiales</taxon>
        <taxon>Comamonadaceae</taxon>
        <taxon>Variovorax</taxon>
    </lineage>
</organism>
<dbReference type="Proteomes" id="UP001242045">
    <property type="component" value="Unassembled WGS sequence"/>
</dbReference>
<evidence type="ECO:0000313" key="2">
    <source>
        <dbReference type="Proteomes" id="UP001242045"/>
    </source>
</evidence>
<evidence type="ECO:0000313" key="1">
    <source>
        <dbReference type="EMBL" id="MDP9894981.1"/>
    </source>
</evidence>
<protein>
    <submittedName>
        <fullName evidence="1">Uncharacterized protein RhaS with RHS repeats</fullName>
    </submittedName>
</protein>
<reference evidence="1" key="1">
    <citation type="submission" date="2023-07" db="EMBL/GenBank/DDBJ databases">
        <title>Sorghum-associated microbial communities from plants grown in Nebraska, USA.</title>
        <authorList>
            <person name="Schachtman D."/>
        </authorList>
    </citation>
    <scope>NUCLEOTIDE SEQUENCE</scope>
    <source>
        <strain evidence="1">DS3754</strain>
    </source>
</reference>
<comment type="caution">
    <text evidence="1">The sequence shown here is derived from an EMBL/GenBank/DDBJ whole genome shotgun (WGS) entry which is preliminary data.</text>
</comment>